<evidence type="ECO:0000256" key="1">
    <source>
        <dbReference type="ARBA" id="ARBA00022741"/>
    </source>
</evidence>
<evidence type="ECO:0000256" key="3">
    <source>
        <dbReference type="PIRSR" id="PIRSR639383-2"/>
    </source>
</evidence>
<dbReference type="Proteomes" id="UP000256388">
    <property type="component" value="Unassembled WGS sequence"/>
</dbReference>
<evidence type="ECO:0000256" key="4">
    <source>
        <dbReference type="PROSITE-ProRule" id="PRU00464"/>
    </source>
</evidence>
<name>A0A347ZNM3_9CHLR</name>
<feature type="binding site" evidence="3">
    <location>
        <begin position="112"/>
        <end position="115"/>
    </location>
    <ligand>
        <name>substrate</name>
    </ligand>
</feature>
<keyword evidence="6" id="KW-0808">Transferase</keyword>
<organism evidence="6 7">
    <name type="scientific">Pelolinea submarina</name>
    <dbReference type="NCBI Taxonomy" id="913107"/>
    <lineage>
        <taxon>Bacteria</taxon>
        <taxon>Bacillati</taxon>
        <taxon>Chloroflexota</taxon>
        <taxon>Anaerolineae</taxon>
        <taxon>Anaerolineales</taxon>
        <taxon>Anaerolineaceae</taxon>
        <taxon>Pelolinea</taxon>
    </lineage>
</organism>
<dbReference type="PANTHER" id="PTHR42997:SF1">
    <property type="entry name" value="AP-4-A PHOSPHORYLASE"/>
    <property type="match status" value="1"/>
</dbReference>
<evidence type="ECO:0000313" key="6">
    <source>
        <dbReference type="EMBL" id="REG08507.1"/>
    </source>
</evidence>
<evidence type="ECO:0000259" key="5">
    <source>
        <dbReference type="PROSITE" id="PS51084"/>
    </source>
</evidence>
<gene>
    <name evidence="6" type="ORF">DFR64_1875</name>
</gene>
<dbReference type="CDD" id="cd01275">
    <property type="entry name" value="FHIT"/>
    <property type="match status" value="1"/>
</dbReference>
<keyword evidence="6" id="KW-0548">Nucleotidyltransferase</keyword>
<dbReference type="InterPro" id="IPR052908">
    <property type="entry name" value="AP-4-A_phosphorylase"/>
</dbReference>
<feature type="short sequence motif" description="Histidine triad motif" evidence="4">
    <location>
        <begin position="118"/>
        <end position="122"/>
    </location>
</feature>
<accession>A0A347ZNM3</accession>
<proteinExistence type="predicted"/>
<keyword evidence="7" id="KW-1185">Reference proteome</keyword>
<evidence type="ECO:0000256" key="2">
    <source>
        <dbReference type="PIRSR" id="PIRSR639383-1"/>
    </source>
</evidence>
<feature type="binding site" evidence="3">
    <location>
        <position position="122"/>
    </location>
    <ligand>
        <name>substrate</name>
    </ligand>
</feature>
<dbReference type="InterPro" id="IPR036265">
    <property type="entry name" value="HIT-like_sf"/>
</dbReference>
<comment type="caution">
    <text evidence="6">The sequence shown here is derived from an EMBL/GenBank/DDBJ whole genome shotgun (WGS) entry which is preliminary data.</text>
</comment>
<dbReference type="PANTHER" id="PTHR42997">
    <property type="entry name" value="HIT FAMILY HYDROLASE"/>
    <property type="match status" value="1"/>
</dbReference>
<reference evidence="6 7" key="1">
    <citation type="submission" date="2018-08" db="EMBL/GenBank/DDBJ databases">
        <title>Genomic Encyclopedia of Type Strains, Phase IV (KMG-IV): sequencing the most valuable type-strain genomes for metagenomic binning, comparative biology and taxonomic classification.</title>
        <authorList>
            <person name="Goeker M."/>
        </authorList>
    </citation>
    <scope>NUCLEOTIDE SEQUENCE [LARGE SCALE GENOMIC DNA]</scope>
    <source>
        <strain evidence="6 7">DSM 23923</strain>
    </source>
</reference>
<dbReference type="RefSeq" id="WP_116225160.1">
    <property type="nucleotide sequence ID" value="NZ_AP018437.1"/>
</dbReference>
<feature type="binding site" evidence="3">
    <location>
        <position position="50"/>
    </location>
    <ligand>
        <name>substrate</name>
    </ligand>
</feature>
<feature type="active site" description="Tele-AMP-histidine intermediate" evidence="2">
    <location>
        <position position="120"/>
    </location>
</feature>
<dbReference type="OrthoDB" id="9784774at2"/>
<dbReference type="InterPro" id="IPR039383">
    <property type="entry name" value="FHIT"/>
</dbReference>
<dbReference type="GO" id="GO:0016779">
    <property type="term" value="F:nucleotidyltransferase activity"/>
    <property type="evidence" value="ECO:0007669"/>
    <property type="project" value="UniProtKB-KW"/>
</dbReference>
<dbReference type="Gene3D" id="3.30.428.10">
    <property type="entry name" value="HIT-like"/>
    <property type="match status" value="1"/>
</dbReference>
<dbReference type="GO" id="GO:0000166">
    <property type="term" value="F:nucleotide binding"/>
    <property type="evidence" value="ECO:0007669"/>
    <property type="project" value="UniProtKB-KW"/>
</dbReference>
<dbReference type="Pfam" id="PF01230">
    <property type="entry name" value="HIT"/>
    <property type="match status" value="1"/>
</dbReference>
<dbReference type="SUPFAM" id="SSF54197">
    <property type="entry name" value="HIT-like"/>
    <property type="match status" value="1"/>
</dbReference>
<keyword evidence="1" id="KW-0547">Nucleotide-binding</keyword>
<feature type="domain" description="HIT" evidence="5">
    <location>
        <begin position="23"/>
        <end position="133"/>
    </location>
</feature>
<protein>
    <submittedName>
        <fullName evidence="6">ATP adenylyltransferase</fullName>
    </submittedName>
</protein>
<dbReference type="EMBL" id="QUMS01000002">
    <property type="protein sequence ID" value="REG08507.1"/>
    <property type="molecule type" value="Genomic_DNA"/>
</dbReference>
<dbReference type="AlphaFoldDB" id="A0A347ZNM3"/>
<sequence>MKHIWSPWRMKYIRDTETPKGCIFCNAMKMEDGLENLIVKRGKLAFVILNRYPYTSGHVMVVPYLHVGTLAQLDKGTTGEMTELIQQAVLTITEVYEPEGFNIGANLGSVAGAGVADHLHVHIVPRWAGDTNFMTPVADARVIPEDLGETLERLQTAWPK</sequence>
<evidence type="ECO:0000313" key="7">
    <source>
        <dbReference type="Proteomes" id="UP000256388"/>
    </source>
</evidence>
<dbReference type="InterPro" id="IPR011146">
    <property type="entry name" value="HIT-like"/>
</dbReference>
<dbReference type="PROSITE" id="PS51084">
    <property type="entry name" value="HIT_2"/>
    <property type="match status" value="1"/>
</dbReference>